<dbReference type="OrthoDB" id="2678246at2759"/>
<keyword evidence="1" id="KW-0175">Coiled coil</keyword>
<feature type="region of interest" description="Disordered" evidence="2">
    <location>
        <begin position="210"/>
        <end position="238"/>
    </location>
</feature>
<protein>
    <submittedName>
        <fullName evidence="3">Uncharacterized protein</fullName>
    </submittedName>
</protein>
<name>A0A0C9YPG9_9AGAM</name>
<feature type="region of interest" description="Disordered" evidence="2">
    <location>
        <begin position="1"/>
        <end position="23"/>
    </location>
</feature>
<reference evidence="4" key="2">
    <citation type="submission" date="2015-01" db="EMBL/GenBank/DDBJ databases">
        <title>Evolutionary Origins and Diversification of the Mycorrhizal Mutualists.</title>
        <authorList>
            <consortium name="DOE Joint Genome Institute"/>
            <consortium name="Mycorrhizal Genomics Consortium"/>
            <person name="Kohler A."/>
            <person name="Kuo A."/>
            <person name="Nagy L.G."/>
            <person name="Floudas D."/>
            <person name="Copeland A."/>
            <person name="Barry K.W."/>
            <person name="Cichocki N."/>
            <person name="Veneault-Fourrey C."/>
            <person name="LaButti K."/>
            <person name="Lindquist E.A."/>
            <person name="Lipzen A."/>
            <person name="Lundell T."/>
            <person name="Morin E."/>
            <person name="Murat C."/>
            <person name="Riley R."/>
            <person name="Ohm R."/>
            <person name="Sun H."/>
            <person name="Tunlid A."/>
            <person name="Henrissat B."/>
            <person name="Grigoriev I.V."/>
            <person name="Hibbett D.S."/>
            <person name="Martin F."/>
        </authorList>
    </citation>
    <scope>NUCLEOTIDE SEQUENCE [LARGE SCALE GENOMIC DNA]</scope>
    <source>
        <strain evidence="4">441</strain>
    </source>
</reference>
<evidence type="ECO:0000256" key="2">
    <source>
        <dbReference type="SAM" id="MobiDB-lite"/>
    </source>
</evidence>
<reference evidence="3 4" key="1">
    <citation type="submission" date="2014-04" db="EMBL/GenBank/DDBJ databases">
        <authorList>
            <consortium name="DOE Joint Genome Institute"/>
            <person name="Kuo A."/>
            <person name="Kohler A."/>
            <person name="Costa M.D."/>
            <person name="Nagy L.G."/>
            <person name="Floudas D."/>
            <person name="Copeland A."/>
            <person name="Barry K.W."/>
            <person name="Cichocki N."/>
            <person name="Veneault-Fourrey C."/>
            <person name="LaButti K."/>
            <person name="Lindquist E.A."/>
            <person name="Lipzen A."/>
            <person name="Lundell T."/>
            <person name="Morin E."/>
            <person name="Murat C."/>
            <person name="Sun H."/>
            <person name="Tunlid A."/>
            <person name="Henrissat B."/>
            <person name="Grigoriev I.V."/>
            <person name="Hibbett D.S."/>
            <person name="Martin F."/>
            <person name="Nordberg H.P."/>
            <person name="Cantor M.N."/>
            <person name="Hua S.X."/>
        </authorList>
    </citation>
    <scope>NUCLEOTIDE SEQUENCE [LARGE SCALE GENOMIC DNA]</scope>
    <source>
        <strain evidence="3 4">441</strain>
    </source>
</reference>
<dbReference type="Proteomes" id="UP000054018">
    <property type="component" value="Unassembled WGS sequence"/>
</dbReference>
<dbReference type="STRING" id="765257.A0A0C9YPG9"/>
<evidence type="ECO:0000313" key="4">
    <source>
        <dbReference type="Proteomes" id="UP000054018"/>
    </source>
</evidence>
<evidence type="ECO:0000313" key="3">
    <source>
        <dbReference type="EMBL" id="KIK12272.1"/>
    </source>
</evidence>
<accession>A0A0C9YPG9</accession>
<feature type="region of interest" description="Disordered" evidence="2">
    <location>
        <begin position="62"/>
        <end position="82"/>
    </location>
</feature>
<proteinExistence type="predicted"/>
<organism evidence="3 4">
    <name type="scientific">Pisolithus microcarpus 441</name>
    <dbReference type="NCBI Taxonomy" id="765257"/>
    <lineage>
        <taxon>Eukaryota</taxon>
        <taxon>Fungi</taxon>
        <taxon>Dikarya</taxon>
        <taxon>Basidiomycota</taxon>
        <taxon>Agaricomycotina</taxon>
        <taxon>Agaricomycetes</taxon>
        <taxon>Agaricomycetidae</taxon>
        <taxon>Boletales</taxon>
        <taxon>Sclerodermatineae</taxon>
        <taxon>Pisolithaceae</taxon>
        <taxon>Pisolithus</taxon>
    </lineage>
</organism>
<dbReference type="AlphaFoldDB" id="A0A0C9YPG9"/>
<feature type="coiled-coil region" evidence="1">
    <location>
        <begin position="385"/>
        <end position="414"/>
    </location>
</feature>
<dbReference type="EMBL" id="KN834099">
    <property type="protein sequence ID" value="KIK12272.1"/>
    <property type="molecule type" value="Genomic_DNA"/>
</dbReference>
<evidence type="ECO:0000256" key="1">
    <source>
        <dbReference type="SAM" id="Coils"/>
    </source>
</evidence>
<gene>
    <name evidence="3" type="ORF">PISMIDRAFT_18858</name>
</gene>
<sequence length="433" mass="47646">MASTRGYANHVGGQGGRGDIPVTGENLLGRVPPAQWDATRTDQLVTWLLTHAADRHILFHDKNTGESSCTPPAAPGDKPSGCNKKEVRLTIASHIFANDPVYGGQWAANSERFQVSVMNHLVSLKDKYREHAKRLNQMGAGIAPGTDNLRETIINSFPHFEDLDSIWRGNPSFDARPFTSNQQTNHAEDMLSLVQRGATCPGNDMFTAKSSEPTAPQVNLPANDRGDNGTVPWSDYSYGGMGEDVGQEGERMGEYDLHVDVGGTLYERDYDIQADAGGTFDDDLEMHEEYRDDPGYPAGVRTWEAVPAGVQSSAGCAKTDMQEQLDSLRHEAKLLRGEQVSSGLNKYEYAIHLKELVHRQEEAIHQQHEAELNHKRHQESKQLEIELMTTQAQLFEKQAEALRLQIQLAEIEARKGAGSTSGNAGVSKCEGAL</sequence>
<dbReference type="HOGENOM" id="CLU_041175_5_0_1"/>
<keyword evidence="4" id="KW-1185">Reference proteome</keyword>